<dbReference type="EMBL" id="GBRH01173868">
    <property type="protein sequence ID" value="JAE24028.1"/>
    <property type="molecule type" value="Transcribed_RNA"/>
</dbReference>
<accession>A0A0A9GTY7</accession>
<protein>
    <submittedName>
        <fullName evidence="1">Uncharacterized protein</fullName>
    </submittedName>
</protein>
<name>A0A0A9GTY7_ARUDO</name>
<evidence type="ECO:0000313" key="1">
    <source>
        <dbReference type="EMBL" id="JAE24028.1"/>
    </source>
</evidence>
<reference evidence="1" key="2">
    <citation type="journal article" date="2015" name="Data Brief">
        <title>Shoot transcriptome of the giant reed, Arundo donax.</title>
        <authorList>
            <person name="Barrero R.A."/>
            <person name="Guerrero F.D."/>
            <person name="Moolhuijzen P."/>
            <person name="Goolsby J.A."/>
            <person name="Tidwell J."/>
            <person name="Bellgard S.E."/>
            <person name="Bellgard M.I."/>
        </authorList>
    </citation>
    <scope>NUCLEOTIDE SEQUENCE</scope>
    <source>
        <tissue evidence="1">Shoot tissue taken approximately 20 cm above the soil surface</tissue>
    </source>
</reference>
<sequence>MTNDTMATTKILKLHIYRSESRAIKKYRKMHLGGRQ</sequence>
<reference evidence="1" key="1">
    <citation type="submission" date="2014-09" db="EMBL/GenBank/DDBJ databases">
        <authorList>
            <person name="Magalhaes I.L.F."/>
            <person name="Oliveira U."/>
            <person name="Santos F.R."/>
            <person name="Vidigal T.H.D.A."/>
            <person name="Brescovit A.D."/>
            <person name="Santos A.J."/>
        </authorList>
    </citation>
    <scope>NUCLEOTIDE SEQUENCE</scope>
    <source>
        <tissue evidence="1">Shoot tissue taken approximately 20 cm above the soil surface</tissue>
    </source>
</reference>
<dbReference type="AlphaFoldDB" id="A0A0A9GTY7"/>
<organism evidence="1">
    <name type="scientific">Arundo donax</name>
    <name type="common">Giant reed</name>
    <name type="synonym">Donax arundinaceus</name>
    <dbReference type="NCBI Taxonomy" id="35708"/>
    <lineage>
        <taxon>Eukaryota</taxon>
        <taxon>Viridiplantae</taxon>
        <taxon>Streptophyta</taxon>
        <taxon>Embryophyta</taxon>
        <taxon>Tracheophyta</taxon>
        <taxon>Spermatophyta</taxon>
        <taxon>Magnoliopsida</taxon>
        <taxon>Liliopsida</taxon>
        <taxon>Poales</taxon>
        <taxon>Poaceae</taxon>
        <taxon>PACMAD clade</taxon>
        <taxon>Arundinoideae</taxon>
        <taxon>Arundineae</taxon>
        <taxon>Arundo</taxon>
    </lineage>
</organism>
<proteinExistence type="predicted"/>